<proteinExistence type="inferred from homology"/>
<dbReference type="PANTHER" id="PTHR12469:SF2">
    <property type="entry name" value="SUCCINATE DEHYDROGENASE ASSEMBLY FACTOR 2, MITOCHONDRIAL"/>
    <property type="match status" value="1"/>
</dbReference>
<sequence length="83" mass="9802">MNERKKKMLYNSINRGCKEVELLLSEFALTELSHMSNDDLNEYETLLQMNDCDLYNKFIDIFNNLDKAHGVLKKIIAFNTELR</sequence>
<gene>
    <name evidence="4" type="ORF">CAXC1_260047</name>
</gene>
<keyword evidence="3" id="KW-0143">Chaperone</keyword>
<protein>
    <recommendedName>
        <fullName evidence="2">FAD assembly factor SdhE</fullName>
    </recommendedName>
</protein>
<dbReference type="PANTHER" id="PTHR12469">
    <property type="entry name" value="PROTEIN EMI5 HOMOLOG, MITOCHONDRIAL"/>
    <property type="match status" value="1"/>
</dbReference>
<reference evidence="4 5" key="1">
    <citation type="submission" date="2024-01" db="EMBL/GenBank/DDBJ databases">
        <authorList>
            <person name="Kunselman E."/>
        </authorList>
    </citation>
    <scope>NUCLEOTIDE SEQUENCE [LARGE SCALE GENOMIC DNA]</scope>
    <source>
        <strain evidence="4">2 abalone samples</strain>
    </source>
</reference>
<keyword evidence="5" id="KW-1185">Reference proteome</keyword>
<dbReference type="EMBL" id="CAWVOK010000018">
    <property type="protein sequence ID" value="CAK8162972.1"/>
    <property type="molecule type" value="Genomic_DNA"/>
</dbReference>
<evidence type="ECO:0000256" key="3">
    <source>
        <dbReference type="ARBA" id="ARBA00023186"/>
    </source>
</evidence>
<dbReference type="InterPro" id="IPR036714">
    <property type="entry name" value="SDH_sf"/>
</dbReference>
<evidence type="ECO:0000256" key="2">
    <source>
        <dbReference type="ARBA" id="ARBA00019418"/>
    </source>
</evidence>
<evidence type="ECO:0000313" key="5">
    <source>
        <dbReference type="Proteomes" id="UP001314181"/>
    </source>
</evidence>
<evidence type="ECO:0000313" key="4">
    <source>
        <dbReference type="EMBL" id="CAK8162972.1"/>
    </source>
</evidence>
<dbReference type="InterPro" id="IPR005631">
    <property type="entry name" value="SDH"/>
</dbReference>
<comment type="caution">
    <text evidence="4">The sequence shown here is derived from an EMBL/GenBank/DDBJ whole genome shotgun (WGS) entry which is preliminary data.</text>
</comment>
<dbReference type="Proteomes" id="UP001314181">
    <property type="component" value="Unassembled WGS sequence"/>
</dbReference>
<dbReference type="Gene3D" id="1.10.150.250">
    <property type="entry name" value="Flavinator of succinate dehydrogenase"/>
    <property type="match status" value="1"/>
</dbReference>
<accession>A0ABM9N807</accession>
<dbReference type="Pfam" id="PF03937">
    <property type="entry name" value="Sdh5"/>
    <property type="match status" value="1"/>
</dbReference>
<evidence type="ECO:0000256" key="1">
    <source>
        <dbReference type="ARBA" id="ARBA00008571"/>
    </source>
</evidence>
<dbReference type="SUPFAM" id="SSF109910">
    <property type="entry name" value="YgfY-like"/>
    <property type="match status" value="1"/>
</dbReference>
<name>A0ABM9N807_9RICK</name>
<dbReference type="RefSeq" id="WP_338363973.1">
    <property type="nucleotide sequence ID" value="NZ_CAWVOK010000018.1"/>
</dbReference>
<comment type="similarity">
    <text evidence="1">Belongs to the SdhE FAD assembly factor family.</text>
</comment>
<organism evidence="4 5">
    <name type="scientific">Candidatus Xenohaliotis californiensis</name>
    <dbReference type="NCBI Taxonomy" id="84677"/>
    <lineage>
        <taxon>Bacteria</taxon>
        <taxon>Pseudomonadati</taxon>
        <taxon>Pseudomonadota</taxon>
        <taxon>Alphaproteobacteria</taxon>
        <taxon>Rickettsiales</taxon>
        <taxon>Anaplasmataceae</taxon>
        <taxon>Candidatus Xenohaliotis</taxon>
    </lineage>
</organism>